<evidence type="ECO:0000313" key="4">
    <source>
        <dbReference type="Proteomes" id="UP000298179"/>
    </source>
</evidence>
<dbReference type="OrthoDB" id="9793549at2"/>
<dbReference type="Gene3D" id="3.40.50.2300">
    <property type="match status" value="1"/>
</dbReference>
<feature type="domain" description="Response regulatory" evidence="2">
    <location>
        <begin position="6"/>
        <end position="132"/>
    </location>
</feature>
<dbReference type="AlphaFoldDB" id="A0A4Y8R9G2"/>
<dbReference type="PANTHER" id="PTHR44520:SF2">
    <property type="entry name" value="RESPONSE REGULATOR RCP1"/>
    <property type="match status" value="1"/>
</dbReference>
<proteinExistence type="predicted"/>
<gene>
    <name evidence="3" type="ORF">E3C22_22325</name>
</gene>
<evidence type="ECO:0000256" key="1">
    <source>
        <dbReference type="PROSITE-ProRule" id="PRU00169"/>
    </source>
</evidence>
<keyword evidence="4" id="KW-1185">Reference proteome</keyword>
<dbReference type="PROSITE" id="PS50110">
    <property type="entry name" value="RESPONSE_REGULATORY"/>
    <property type="match status" value="1"/>
</dbReference>
<dbReference type="InterPro" id="IPR011006">
    <property type="entry name" value="CheY-like_superfamily"/>
</dbReference>
<dbReference type="Pfam" id="PF00072">
    <property type="entry name" value="Response_reg"/>
    <property type="match status" value="1"/>
</dbReference>
<dbReference type="RefSeq" id="WP_134764102.1">
    <property type="nucleotide sequence ID" value="NZ_SOZD01000011.1"/>
</dbReference>
<sequence>MQDAIKVLLVEDNPADADLTVETFEVSKLKIDLSIAVDGVEALAFLRDKSRYAIPGMQPDLILLDLNLPRKGGHELLADLKADDGLRHLPVVILTSSEAEQDIVATYAKGANCYVTKPVDLVAFQKIVQAIEDFWFTVVRLPTR</sequence>
<dbReference type="Proteomes" id="UP000298179">
    <property type="component" value="Unassembled WGS sequence"/>
</dbReference>
<reference evidence="3 4" key="1">
    <citation type="submission" date="2019-03" db="EMBL/GenBank/DDBJ databases">
        <title>Jiella endophytica sp. nov., a novel endophytic bacterium isolated from root of Ficus microcarpa Linn. f.</title>
        <authorList>
            <person name="Tuo L."/>
        </authorList>
    </citation>
    <scope>NUCLEOTIDE SEQUENCE [LARGE SCALE GENOMIC DNA]</scope>
    <source>
        <strain evidence="3 4">CBS5Q-3</strain>
    </source>
</reference>
<evidence type="ECO:0000313" key="3">
    <source>
        <dbReference type="EMBL" id="TFF18041.1"/>
    </source>
</evidence>
<dbReference type="InterPro" id="IPR052893">
    <property type="entry name" value="TCS_response_regulator"/>
</dbReference>
<evidence type="ECO:0000259" key="2">
    <source>
        <dbReference type="PROSITE" id="PS50110"/>
    </source>
</evidence>
<organism evidence="3 4">
    <name type="scientific">Jiella endophytica</name>
    <dbReference type="NCBI Taxonomy" id="2558362"/>
    <lineage>
        <taxon>Bacteria</taxon>
        <taxon>Pseudomonadati</taxon>
        <taxon>Pseudomonadota</taxon>
        <taxon>Alphaproteobacteria</taxon>
        <taxon>Hyphomicrobiales</taxon>
        <taxon>Aurantimonadaceae</taxon>
        <taxon>Jiella</taxon>
    </lineage>
</organism>
<accession>A0A4Y8R9G2</accession>
<feature type="modified residue" description="4-aspartylphosphate" evidence="1">
    <location>
        <position position="65"/>
    </location>
</feature>
<comment type="caution">
    <text evidence="3">The sequence shown here is derived from an EMBL/GenBank/DDBJ whole genome shotgun (WGS) entry which is preliminary data.</text>
</comment>
<dbReference type="PANTHER" id="PTHR44520">
    <property type="entry name" value="RESPONSE REGULATOR RCP1-RELATED"/>
    <property type="match status" value="1"/>
</dbReference>
<dbReference type="SUPFAM" id="SSF52172">
    <property type="entry name" value="CheY-like"/>
    <property type="match status" value="1"/>
</dbReference>
<dbReference type="CDD" id="cd17557">
    <property type="entry name" value="REC_Rcp-like"/>
    <property type="match status" value="1"/>
</dbReference>
<dbReference type="SMART" id="SM00448">
    <property type="entry name" value="REC"/>
    <property type="match status" value="1"/>
</dbReference>
<keyword evidence="1" id="KW-0597">Phosphoprotein</keyword>
<dbReference type="InterPro" id="IPR001789">
    <property type="entry name" value="Sig_transdc_resp-reg_receiver"/>
</dbReference>
<dbReference type="EMBL" id="SOZD01000011">
    <property type="protein sequence ID" value="TFF18041.1"/>
    <property type="molecule type" value="Genomic_DNA"/>
</dbReference>
<dbReference type="GO" id="GO:0000160">
    <property type="term" value="P:phosphorelay signal transduction system"/>
    <property type="evidence" value="ECO:0007669"/>
    <property type="project" value="InterPro"/>
</dbReference>
<protein>
    <submittedName>
        <fullName evidence="3">Response regulator</fullName>
    </submittedName>
</protein>
<name>A0A4Y8R9G2_9HYPH</name>